<gene>
    <name evidence="2" type="ORF">DASC09_016450</name>
</gene>
<dbReference type="GO" id="GO:0051604">
    <property type="term" value="P:protein maturation"/>
    <property type="evidence" value="ECO:0007669"/>
    <property type="project" value="InterPro"/>
</dbReference>
<dbReference type="PIRSF" id="PIRSF003113">
    <property type="entry name" value="BolA"/>
    <property type="match status" value="1"/>
</dbReference>
<dbReference type="Pfam" id="PF01722">
    <property type="entry name" value="BolA"/>
    <property type="match status" value="1"/>
</dbReference>
<dbReference type="Proteomes" id="UP001360560">
    <property type="component" value="Unassembled WGS sequence"/>
</dbReference>
<dbReference type="PANTHER" id="PTHR12735">
    <property type="entry name" value="BOLA-LIKE PROTEIN-RELATED"/>
    <property type="match status" value="1"/>
</dbReference>
<evidence type="ECO:0000313" key="2">
    <source>
        <dbReference type="EMBL" id="GMM34320.1"/>
    </source>
</evidence>
<protein>
    <submittedName>
        <fullName evidence="2">Bol2 protein</fullName>
    </submittedName>
</protein>
<evidence type="ECO:0000313" key="3">
    <source>
        <dbReference type="Proteomes" id="UP001360560"/>
    </source>
</evidence>
<dbReference type="GO" id="GO:0006879">
    <property type="term" value="P:intracellular iron ion homeostasis"/>
    <property type="evidence" value="ECO:0007669"/>
    <property type="project" value="InterPro"/>
</dbReference>
<accession>A0AAV5QIK7</accession>
<sequence>MVSAEELKDIIIEKLKAQEAQVHDISGGCGQSFSVLIVSDVFVKKNKLARHRIVNTELKDIISSIHAFTQKTYTVEEWAKEHSN</sequence>
<dbReference type="GeneID" id="90072299"/>
<dbReference type="InterPro" id="IPR002634">
    <property type="entry name" value="BolA"/>
</dbReference>
<dbReference type="AlphaFoldDB" id="A0AAV5QIK7"/>
<keyword evidence="3" id="KW-1185">Reference proteome</keyword>
<dbReference type="RefSeq" id="XP_064851320.1">
    <property type="nucleotide sequence ID" value="XM_064995248.1"/>
</dbReference>
<dbReference type="EMBL" id="BTFZ01000002">
    <property type="protein sequence ID" value="GMM34320.1"/>
    <property type="molecule type" value="Genomic_DNA"/>
</dbReference>
<dbReference type="GO" id="GO:0005829">
    <property type="term" value="C:cytosol"/>
    <property type="evidence" value="ECO:0007669"/>
    <property type="project" value="TreeGrafter"/>
</dbReference>
<comment type="caution">
    <text evidence="2">The sequence shown here is derived from an EMBL/GenBank/DDBJ whole genome shotgun (WGS) entry which is preliminary data.</text>
</comment>
<dbReference type="InterPro" id="IPR045115">
    <property type="entry name" value="BOL2"/>
</dbReference>
<dbReference type="SUPFAM" id="SSF82657">
    <property type="entry name" value="BolA-like"/>
    <property type="match status" value="1"/>
</dbReference>
<comment type="similarity">
    <text evidence="1">Belongs to the BolA/IbaG family.</text>
</comment>
<reference evidence="2 3" key="1">
    <citation type="journal article" date="2023" name="Elife">
        <title>Identification of key yeast species and microbe-microbe interactions impacting larval growth of Drosophila in the wild.</title>
        <authorList>
            <person name="Mure A."/>
            <person name="Sugiura Y."/>
            <person name="Maeda R."/>
            <person name="Honda K."/>
            <person name="Sakurai N."/>
            <person name="Takahashi Y."/>
            <person name="Watada M."/>
            <person name="Katoh T."/>
            <person name="Gotoh A."/>
            <person name="Gotoh Y."/>
            <person name="Taniguchi I."/>
            <person name="Nakamura K."/>
            <person name="Hayashi T."/>
            <person name="Katayama T."/>
            <person name="Uemura T."/>
            <person name="Hattori Y."/>
        </authorList>
    </citation>
    <scope>NUCLEOTIDE SEQUENCE [LARGE SCALE GENOMIC DNA]</scope>
    <source>
        <strain evidence="2 3">SC-9</strain>
    </source>
</reference>
<organism evidence="2 3">
    <name type="scientific">Saccharomycopsis crataegensis</name>
    <dbReference type="NCBI Taxonomy" id="43959"/>
    <lineage>
        <taxon>Eukaryota</taxon>
        <taxon>Fungi</taxon>
        <taxon>Dikarya</taxon>
        <taxon>Ascomycota</taxon>
        <taxon>Saccharomycotina</taxon>
        <taxon>Saccharomycetes</taxon>
        <taxon>Saccharomycopsidaceae</taxon>
        <taxon>Saccharomycopsis</taxon>
    </lineage>
</organism>
<proteinExistence type="inferred from homology"/>
<dbReference type="Gene3D" id="3.30.300.90">
    <property type="entry name" value="BolA-like"/>
    <property type="match status" value="1"/>
</dbReference>
<dbReference type="InterPro" id="IPR036065">
    <property type="entry name" value="BolA-like_sf"/>
</dbReference>
<name>A0AAV5QIK7_9ASCO</name>
<dbReference type="GO" id="GO:0005634">
    <property type="term" value="C:nucleus"/>
    <property type="evidence" value="ECO:0007669"/>
    <property type="project" value="TreeGrafter"/>
</dbReference>
<evidence type="ECO:0000256" key="1">
    <source>
        <dbReference type="RuleBase" id="RU003860"/>
    </source>
</evidence>
<dbReference type="PANTHER" id="PTHR12735:SF27">
    <property type="entry name" value="BOLA-LIKE PROTEIN 2"/>
    <property type="match status" value="1"/>
</dbReference>
<dbReference type="GO" id="GO:0051537">
    <property type="term" value="F:2 iron, 2 sulfur cluster binding"/>
    <property type="evidence" value="ECO:0007669"/>
    <property type="project" value="InterPro"/>
</dbReference>